<gene>
    <name evidence="2" type="ORF">ERS852448_00080</name>
</gene>
<reference evidence="2 3" key="1">
    <citation type="submission" date="2015-09" db="EMBL/GenBank/DDBJ databases">
        <authorList>
            <consortium name="Pathogen Informatics"/>
        </authorList>
    </citation>
    <scope>NUCLEOTIDE SEQUENCE [LARGE SCALE GENOMIC DNA]</scope>
    <source>
        <strain evidence="2 3">2789STDY5608891</strain>
    </source>
</reference>
<dbReference type="Proteomes" id="UP000095492">
    <property type="component" value="Unassembled WGS sequence"/>
</dbReference>
<evidence type="ECO:0000256" key="1">
    <source>
        <dbReference type="SAM" id="Phobius"/>
    </source>
</evidence>
<organism evidence="2 3">
    <name type="scientific">Eubacterium ramulus</name>
    <dbReference type="NCBI Taxonomy" id="39490"/>
    <lineage>
        <taxon>Bacteria</taxon>
        <taxon>Bacillati</taxon>
        <taxon>Bacillota</taxon>
        <taxon>Clostridia</taxon>
        <taxon>Eubacteriales</taxon>
        <taxon>Eubacteriaceae</taxon>
        <taxon>Eubacterium</taxon>
    </lineage>
</organism>
<accession>A0A173QY07</accession>
<dbReference type="EMBL" id="CYYA01000001">
    <property type="protein sequence ID" value="CUM70447.1"/>
    <property type="molecule type" value="Genomic_DNA"/>
</dbReference>
<proteinExistence type="predicted"/>
<keyword evidence="1" id="KW-1133">Transmembrane helix</keyword>
<feature type="transmembrane region" description="Helical" evidence="1">
    <location>
        <begin position="44"/>
        <end position="63"/>
    </location>
</feature>
<dbReference type="STRING" id="39490.ERS852448_00080"/>
<feature type="transmembrane region" description="Helical" evidence="1">
    <location>
        <begin position="69"/>
        <end position="88"/>
    </location>
</feature>
<dbReference type="RefSeq" id="WP_055288832.1">
    <property type="nucleotide sequence ID" value="NZ_CP173382.1"/>
</dbReference>
<protein>
    <submittedName>
        <fullName evidence="2">Uncharacterized protein</fullName>
    </submittedName>
</protein>
<dbReference type="GeneID" id="97390567"/>
<evidence type="ECO:0000313" key="3">
    <source>
        <dbReference type="Proteomes" id="UP000095492"/>
    </source>
</evidence>
<sequence>MKNNETMKIKDADSLKKIQAFLKNADIIIKDKTIKLTDPSAKTAFSMVATGGVLVALSLLPVIGPFVAIGATPMLASTGIGLITPAVLMMKDLNKAKSLTYKNALEKQTAIIKALREEQDADKERVELLEATNKMLTQIINDLKYDLDMES</sequence>
<keyword evidence="1" id="KW-0472">Membrane</keyword>
<name>A0A173QY07_EUBRA</name>
<keyword evidence="1" id="KW-0812">Transmembrane</keyword>
<dbReference type="AlphaFoldDB" id="A0A173QY07"/>
<evidence type="ECO:0000313" key="2">
    <source>
        <dbReference type="EMBL" id="CUM70447.1"/>
    </source>
</evidence>